<evidence type="ECO:0000256" key="1">
    <source>
        <dbReference type="SAM" id="MobiDB-lite"/>
    </source>
</evidence>
<dbReference type="SUPFAM" id="SSF53474">
    <property type="entry name" value="alpha/beta-Hydrolases"/>
    <property type="match status" value="1"/>
</dbReference>
<dbReference type="InterPro" id="IPR000073">
    <property type="entry name" value="AB_hydrolase_1"/>
</dbReference>
<feature type="compositionally biased region" description="Low complexity" evidence="1">
    <location>
        <begin position="177"/>
        <end position="189"/>
    </location>
</feature>
<dbReference type="AlphaFoldDB" id="A0A8H6E2I3"/>
<dbReference type="EMBL" id="SPNV01000282">
    <property type="protein sequence ID" value="KAF5856997.1"/>
    <property type="molecule type" value="Genomic_DNA"/>
</dbReference>
<keyword evidence="4" id="KW-1185">Reference proteome</keyword>
<proteinExistence type="predicted"/>
<protein>
    <recommendedName>
        <fullName evidence="2">AB hydrolase-1 domain-containing protein</fullName>
    </recommendedName>
</protein>
<dbReference type="InterPro" id="IPR029058">
    <property type="entry name" value="AB_hydrolase_fold"/>
</dbReference>
<dbReference type="Proteomes" id="UP000541154">
    <property type="component" value="Unassembled WGS sequence"/>
</dbReference>
<comment type="caution">
    <text evidence="3">The sequence shown here is derived from an EMBL/GenBank/DDBJ whole genome shotgun (WGS) entry which is preliminary data.</text>
</comment>
<dbReference type="Pfam" id="PF12697">
    <property type="entry name" value="Abhydrolase_6"/>
    <property type="match status" value="1"/>
</dbReference>
<feature type="compositionally biased region" description="Basic and acidic residues" evidence="1">
    <location>
        <begin position="190"/>
        <end position="199"/>
    </location>
</feature>
<evidence type="ECO:0000313" key="4">
    <source>
        <dbReference type="Proteomes" id="UP000541154"/>
    </source>
</evidence>
<feature type="domain" description="AB hydrolase-1" evidence="2">
    <location>
        <begin position="37"/>
        <end position="313"/>
    </location>
</feature>
<evidence type="ECO:0000259" key="2">
    <source>
        <dbReference type="Pfam" id="PF12697"/>
    </source>
</evidence>
<feature type="region of interest" description="Disordered" evidence="1">
    <location>
        <begin position="170"/>
        <end position="200"/>
    </location>
</feature>
<name>A0A8H6E2I3_PETAA</name>
<evidence type="ECO:0000313" key="3">
    <source>
        <dbReference type="EMBL" id="KAF5856997.1"/>
    </source>
</evidence>
<dbReference type="Gene3D" id="3.40.50.1820">
    <property type="entry name" value="alpha/beta hydrolase"/>
    <property type="match status" value="1"/>
</dbReference>
<accession>A0A8H6E2I3</accession>
<organism evidence="3 4">
    <name type="scientific">Petromyces alliaceus</name>
    <name type="common">Aspergillus alliaceus</name>
    <dbReference type="NCBI Taxonomy" id="209559"/>
    <lineage>
        <taxon>Eukaryota</taxon>
        <taxon>Fungi</taxon>
        <taxon>Dikarya</taxon>
        <taxon>Ascomycota</taxon>
        <taxon>Pezizomycotina</taxon>
        <taxon>Eurotiomycetes</taxon>
        <taxon>Eurotiomycetidae</taxon>
        <taxon>Eurotiales</taxon>
        <taxon>Aspergillaceae</taxon>
        <taxon>Aspergillus</taxon>
        <taxon>Aspergillus subgen. Circumdati</taxon>
    </lineage>
</organism>
<gene>
    <name evidence="3" type="ORF">ETB97_006424</name>
</gene>
<sequence length="345" mass="37975">MTRLFSLDLGGSRALTGRVSIPNPLQTSGTSRPVPLLVCIHGGSYDSEYFDIDSKHSIFELGRSLRIPVVAIDRLGYGGSTAYPDLKNEDIEERGTTFSNEQGKYLDSTVFPALWKEFGPSSGAASMVVFPHSVGGMVAIIAAAMYANNDGMKQYPLTGLIVSGIGCKSHMHESPDSNQRSSENNNGNRESLHTDEQQTHMRFNPSVKDTLMLNFPPKANRELLIDPKVPSYTEALNKPVPLGELHDIRTTWQNYWVSYAEQITVPFLYGVGDHDGFWDSSEEGIAQFTDVFRTSSPRVQSVVVPMAPHCVEMSMQGTAWLLRCLGFAIECTIVQRSGQRAGDCS</sequence>
<reference evidence="3 4" key="1">
    <citation type="submission" date="2019-04" db="EMBL/GenBank/DDBJ databases">
        <title>Aspergillus burnettii sp. nov., novel species from soil in southeast Queensland.</title>
        <authorList>
            <person name="Gilchrist C.L.M."/>
            <person name="Pitt J.I."/>
            <person name="Lange L."/>
            <person name="Lacey H.J."/>
            <person name="Vuong D."/>
            <person name="Midgley D.J."/>
            <person name="Greenfield P."/>
            <person name="Bradbury M."/>
            <person name="Lacey E."/>
            <person name="Busk P.K."/>
            <person name="Pilgaard B."/>
            <person name="Chooi Y.H."/>
            <person name="Piggott A.M."/>
        </authorList>
    </citation>
    <scope>NUCLEOTIDE SEQUENCE [LARGE SCALE GENOMIC DNA]</scope>
    <source>
        <strain evidence="3 4">FRR 5400</strain>
    </source>
</reference>